<sequence length="223" mass="25857">MGNCTSQSLNTVENSSSKRQTIFGFSRELLYYCSLKKKNKIIDLINSNYFNKCNINFQCGNGWSPLLQVCQSTYQIHNENDTQQIIKFLLFNGADINLSNCMNWTPLIFSVKNNDYKSVKLLIENGAEIDYRNKIGFTSIMYAIINNNDKILVLLLANLSYHVSFMDTCYDKTIWDYVVKKSKCEAILNVYARKCVKDIIKNENKYLCKDILNIICKYLAFIQ</sequence>
<proteinExistence type="predicted"/>
<keyword evidence="1" id="KW-0677">Repeat</keyword>
<dbReference type="InterPro" id="IPR036770">
    <property type="entry name" value="Ankyrin_rpt-contain_sf"/>
</dbReference>
<dbReference type="SMART" id="SM00248">
    <property type="entry name" value="ANK"/>
    <property type="match status" value="3"/>
</dbReference>
<dbReference type="PROSITE" id="PS50297">
    <property type="entry name" value="ANK_REP_REGION"/>
    <property type="match status" value="1"/>
</dbReference>
<organism evidence="3">
    <name type="scientific">marine metagenome</name>
    <dbReference type="NCBI Taxonomy" id="408172"/>
    <lineage>
        <taxon>unclassified sequences</taxon>
        <taxon>metagenomes</taxon>
        <taxon>ecological metagenomes</taxon>
    </lineage>
</organism>
<dbReference type="EMBL" id="UINC01023128">
    <property type="protein sequence ID" value="SVA94160.1"/>
    <property type="molecule type" value="Genomic_DNA"/>
</dbReference>
<keyword evidence="2" id="KW-0040">ANK repeat</keyword>
<evidence type="ECO:0000313" key="3">
    <source>
        <dbReference type="EMBL" id="SVA94160.1"/>
    </source>
</evidence>
<dbReference type="PANTHER" id="PTHR24198">
    <property type="entry name" value="ANKYRIN REPEAT AND PROTEIN KINASE DOMAIN-CONTAINING PROTEIN"/>
    <property type="match status" value="1"/>
</dbReference>
<dbReference type="PANTHER" id="PTHR24198:SF165">
    <property type="entry name" value="ANKYRIN REPEAT-CONTAINING PROTEIN-RELATED"/>
    <property type="match status" value="1"/>
</dbReference>
<dbReference type="Pfam" id="PF12796">
    <property type="entry name" value="Ank_2"/>
    <property type="match status" value="1"/>
</dbReference>
<accession>A0A381ZY58</accession>
<dbReference type="SUPFAM" id="SSF48403">
    <property type="entry name" value="Ankyrin repeat"/>
    <property type="match status" value="1"/>
</dbReference>
<dbReference type="InterPro" id="IPR002110">
    <property type="entry name" value="Ankyrin_rpt"/>
</dbReference>
<dbReference type="PROSITE" id="PS50088">
    <property type="entry name" value="ANK_REPEAT"/>
    <property type="match status" value="1"/>
</dbReference>
<dbReference type="AlphaFoldDB" id="A0A381ZY58"/>
<name>A0A381ZY58_9ZZZZ</name>
<gene>
    <name evidence="3" type="ORF">METZ01_LOCUS147014</name>
</gene>
<protein>
    <submittedName>
        <fullName evidence="3">Uncharacterized protein</fullName>
    </submittedName>
</protein>
<evidence type="ECO:0000256" key="1">
    <source>
        <dbReference type="ARBA" id="ARBA00022737"/>
    </source>
</evidence>
<dbReference type="Gene3D" id="1.25.40.20">
    <property type="entry name" value="Ankyrin repeat-containing domain"/>
    <property type="match status" value="1"/>
</dbReference>
<reference evidence="3" key="1">
    <citation type="submission" date="2018-05" db="EMBL/GenBank/DDBJ databases">
        <authorList>
            <person name="Lanie J.A."/>
            <person name="Ng W.-L."/>
            <person name="Kazmierczak K.M."/>
            <person name="Andrzejewski T.M."/>
            <person name="Davidsen T.M."/>
            <person name="Wayne K.J."/>
            <person name="Tettelin H."/>
            <person name="Glass J.I."/>
            <person name="Rusch D."/>
            <person name="Podicherti R."/>
            <person name="Tsui H.-C.T."/>
            <person name="Winkler M.E."/>
        </authorList>
    </citation>
    <scope>NUCLEOTIDE SEQUENCE</scope>
</reference>
<evidence type="ECO:0000256" key="2">
    <source>
        <dbReference type="ARBA" id="ARBA00023043"/>
    </source>
</evidence>